<dbReference type="EMBL" id="LAZR01000515">
    <property type="protein sequence ID" value="KKN65845.1"/>
    <property type="molecule type" value="Genomic_DNA"/>
</dbReference>
<organism evidence="1">
    <name type="scientific">marine sediment metagenome</name>
    <dbReference type="NCBI Taxonomy" id="412755"/>
    <lineage>
        <taxon>unclassified sequences</taxon>
        <taxon>metagenomes</taxon>
        <taxon>ecological metagenomes</taxon>
    </lineage>
</organism>
<reference evidence="1" key="1">
    <citation type="journal article" date="2015" name="Nature">
        <title>Complex archaea that bridge the gap between prokaryotes and eukaryotes.</title>
        <authorList>
            <person name="Spang A."/>
            <person name="Saw J.H."/>
            <person name="Jorgensen S.L."/>
            <person name="Zaremba-Niedzwiedzka K."/>
            <person name="Martijn J."/>
            <person name="Lind A.E."/>
            <person name="van Eijk R."/>
            <person name="Schleper C."/>
            <person name="Guy L."/>
            <person name="Ettema T.J."/>
        </authorList>
    </citation>
    <scope>NUCLEOTIDE SEQUENCE</scope>
</reference>
<proteinExistence type="predicted"/>
<dbReference type="AlphaFoldDB" id="A0A0F9SAD4"/>
<name>A0A0F9SAD4_9ZZZZ</name>
<comment type="caution">
    <text evidence="1">The sequence shown here is derived from an EMBL/GenBank/DDBJ whole genome shotgun (WGS) entry which is preliminary data.</text>
</comment>
<accession>A0A0F9SAD4</accession>
<gene>
    <name evidence="1" type="ORF">LCGC14_0477810</name>
</gene>
<evidence type="ECO:0000313" key="1">
    <source>
        <dbReference type="EMBL" id="KKN65845.1"/>
    </source>
</evidence>
<protein>
    <submittedName>
        <fullName evidence="1">Uncharacterized protein</fullName>
    </submittedName>
</protein>
<sequence length="61" mass="7352">MKKLYFIYWKSKRVNGNTVIDIDWKKENLDDVINKIIFSINKNEDGFKIENLEISFLVELK</sequence>